<gene>
    <name evidence="1" type="ORF">Mal33_21790</name>
</gene>
<dbReference type="EMBL" id="CP036318">
    <property type="protein sequence ID" value="QDV56198.1"/>
    <property type="molecule type" value="Genomic_DNA"/>
</dbReference>
<keyword evidence="2" id="KW-1185">Reference proteome</keyword>
<organism evidence="1 2">
    <name type="scientific">Rosistilla oblonga</name>
    <dbReference type="NCBI Taxonomy" id="2527990"/>
    <lineage>
        <taxon>Bacteria</taxon>
        <taxon>Pseudomonadati</taxon>
        <taxon>Planctomycetota</taxon>
        <taxon>Planctomycetia</taxon>
        <taxon>Pirellulales</taxon>
        <taxon>Pirellulaceae</taxon>
        <taxon>Rosistilla</taxon>
    </lineage>
</organism>
<evidence type="ECO:0000313" key="1">
    <source>
        <dbReference type="EMBL" id="QDV56198.1"/>
    </source>
</evidence>
<reference evidence="1 2" key="1">
    <citation type="submission" date="2019-02" db="EMBL/GenBank/DDBJ databases">
        <title>Deep-cultivation of Planctomycetes and their phenomic and genomic characterization uncovers novel biology.</title>
        <authorList>
            <person name="Wiegand S."/>
            <person name="Jogler M."/>
            <person name="Boedeker C."/>
            <person name="Pinto D."/>
            <person name="Vollmers J."/>
            <person name="Rivas-Marin E."/>
            <person name="Kohn T."/>
            <person name="Peeters S.H."/>
            <person name="Heuer A."/>
            <person name="Rast P."/>
            <person name="Oberbeckmann S."/>
            <person name="Bunk B."/>
            <person name="Jeske O."/>
            <person name="Meyerdierks A."/>
            <person name="Storesund J.E."/>
            <person name="Kallscheuer N."/>
            <person name="Luecker S."/>
            <person name="Lage O.M."/>
            <person name="Pohl T."/>
            <person name="Merkel B.J."/>
            <person name="Hornburger P."/>
            <person name="Mueller R.-W."/>
            <person name="Bruemmer F."/>
            <person name="Labrenz M."/>
            <person name="Spormann A.M."/>
            <person name="Op den Camp H."/>
            <person name="Overmann J."/>
            <person name="Amann R."/>
            <person name="Jetten M.S.M."/>
            <person name="Mascher T."/>
            <person name="Medema M.H."/>
            <person name="Devos D.P."/>
            <person name="Kaster A.-K."/>
            <person name="Ovreas L."/>
            <person name="Rohde M."/>
            <person name="Galperin M.Y."/>
            <person name="Jogler C."/>
        </authorList>
    </citation>
    <scope>NUCLEOTIDE SEQUENCE [LARGE SCALE GENOMIC DNA]</scope>
    <source>
        <strain evidence="1 2">Mal33</strain>
    </source>
</reference>
<dbReference type="AlphaFoldDB" id="A0A518ISY6"/>
<sequence>MTDLGKINISLAFPLSGSRQLAGLPRCSPIAIAAELQSVGHGKSYLSAAPQTRRGWLELQPLNVLQLNLRSLVRV</sequence>
<accession>A0A518ISY6</accession>
<evidence type="ECO:0000313" key="2">
    <source>
        <dbReference type="Proteomes" id="UP000316770"/>
    </source>
</evidence>
<name>A0A518ISY6_9BACT</name>
<dbReference type="Proteomes" id="UP000316770">
    <property type="component" value="Chromosome"/>
</dbReference>
<protein>
    <submittedName>
        <fullName evidence="1">Uncharacterized protein</fullName>
    </submittedName>
</protein>
<proteinExistence type="predicted"/>